<accession>A0A816UHV2</accession>
<dbReference type="Proteomes" id="UP000663842">
    <property type="component" value="Unassembled WGS sequence"/>
</dbReference>
<comment type="caution">
    <text evidence="2">The sequence shown here is derived from an EMBL/GenBank/DDBJ whole genome shotgun (WGS) entry which is preliminary data.</text>
</comment>
<feature type="compositionally biased region" description="Basic and acidic residues" evidence="1">
    <location>
        <begin position="293"/>
        <end position="313"/>
    </location>
</feature>
<evidence type="ECO:0000256" key="1">
    <source>
        <dbReference type="SAM" id="MobiDB-lite"/>
    </source>
</evidence>
<proteinExistence type="predicted"/>
<reference evidence="2" key="1">
    <citation type="submission" date="2021-02" db="EMBL/GenBank/DDBJ databases">
        <authorList>
            <person name="Nowell W R."/>
        </authorList>
    </citation>
    <scope>NUCLEOTIDE SEQUENCE</scope>
</reference>
<feature type="compositionally biased region" description="Polar residues" evidence="1">
    <location>
        <begin position="282"/>
        <end position="292"/>
    </location>
</feature>
<feature type="compositionally biased region" description="Polar residues" evidence="1">
    <location>
        <begin position="126"/>
        <end position="136"/>
    </location>
</feature>
<protein>
    <submittedName>
        <fullName evidence="2">Uncharacterized protein</fullName>
    </submittedName>
</protein>
<feature type="compositionally biased region" description="Basic and acidic residues" evidence="1">
    <location>
        <begin position="61"/>
        <end position="79"/>
    </location>
</feature>
<feature type="compositionally biased region" description="Basic and acidic residues" evidence="1">
    <location>
        <begin position="22"/>
        <end position="55"/>
    </location>
</feature>
<feature type="region of interest" description="Disordered" evidence="1">
    <location>
        <begin position="361"/>
        <end position="387"/>
    </location>
</feature>
<dbReference type="Proteomes" id="UP000663887">
    <property type="component" value="Unassembled WGS sequence"/>
</dbReference>
<dbReference type="AlphaFoldDB" id="A0A816UHV2"/>
<organism evidence="2 4">
    <name type="scientific">Rotaria magnacalcarata</name>
    <dbReference type="NCBI Taxonomy" id="392030"/>
    <lineage>
        <taxon>Eukaryota</taxon>
        <taxon>Metazoa</taxon>
        <taxon>Spiralia</taxon>
        <taxon>Gnathifera</taxon>
        <taxon>Rotifera</taxon>
        <taxon>Eurotatoria</taxon>
        <taxon>Bdelloidea</taxon>
        <taxon>Philodinida</taxon>
        <taxon>Philodinidae</taxon>
        <taxon>Rotaria</taxon>
    </lineage>
</organism>
<feature type="compositionally biased region" description="Low complexity" evidence="1">
    <location>
        <begin position="158"/>
        <end position="170"/>
    </location>
</feature>
<sequence>MDHNKKPSTTEKHGATASASSKPEKKQSKKDENVFSKVAHQIEEKVHNLADDVKEKAHHLTHIDDAKKDKNTKKTKDTTKASSKPSSTDKKKSSDDDNNGISKPPAPSSSLAEPQSGHEVSGANPAPSSKPANNEAHNAKSVGPPMSNESKQTTDQPNSASSNRMKSNSSPTEDNSNDKVHISFNGVETVDDLLERVDEAVEKAKVVVDTRKNKSASNEKKEETPNTNDIEKKTEVDKEKEPIHIVYNDVHQLKDLLVLVNNQPGHRKVVLEGVPKESNVTTLKITDNSSSAKSHETIKNEPEGVSTKEKSAEKGSCSADKSSSKSDLIHVNIENIESVNDLLNRIDDAVENIRVVIDTESPTDKTPDVSKSNDKSQSERKVDKKGTVYKKEIATAMEFQKQNLEIEPADNTQTTTTF</sequence>
<feature type="region of interest" description="Disordered" evidence="1">
    <location>
        <begin position="203"/>
        <end position="237"/>
    </location>
</feature>
<gene>
    <name evidence="3" type="ORF">UXM345_LOCUS29827</name>
    <name evidence="2" type="ORF">XDN619_LOCUS20429</name>
</gene>
<feature type="compositionally biased region" description="Polar residues" evidence="1">
    <location>
        <begin position="147"/>
        <end position="157"/>
    </location>
</feature>
<dbReference type="EMBL" id="CAJNRG010009004">
    <property type="protein sequence ID" value="CAF2109312.1"/>
    <property type="molecule type" value="Genomic_DNA"/>
</dbReference>
<name>A0A816UHV2_9BILA</name>
<feature type="region of interest" description="Disordered" evidence="1">
    <location>
        <begin position="1"/>
        <end position="183"/>
    </location>
</feature>
<evidence type="ECO:0000313" key="2">
    <source>
        <dbReference type="EMBL" id="CAF2109312.1"/>
    </source>
</evidence>
<evidence type="ECO:0000313" key="4">
    <source>
        <dbReference type="Proteomes" id="UP000663887"/>
    </source>
</evidence>
<feature type="compositionally biased region" description="Basic and acidic residues" evidence="1">
    <location>
        <begin position="1"/>
        <end position="14"/>
    </location>
</feature>
<dbReference type="EMBL" id="CAJOBF010007504">
    <property type="protein sequence ID" value="CAF4234378.1"/>
    <property type="molecule type" value="Genomic_DNA"/>
</dbReference>
<evidence type="ECO:0000313" key="3">
    <source>
        <dbReference type="EMBL" id="CAF4234378.1"/>
    </source>
</evidence>
<feature type="compositionally biased region" description="Basic and acidic residues" evidence="1">
    <location>
        <begin position="362"/>
        <end position="387"/>
    </location>
</feature>
<feature type="region of interest" description="Disordered" evidence="1">
    <location>
        <begin position="282"/>
        <end position="325"/>
    </location>
</feature>